<evidence type="ECO:0000313" key="4">
    <source>
        <dbReference type="Proteomes" id="UP000188573"/>
    </source>
</evidence>
<feature type="domain" description="Glycosyltransferase subfamily 4-like N-terminal" evidence="2">
    <location>
        <begin position="82"/>
        <end position="189"/>
    </location>
</feature>
<gene>
    <name evidence="3" type="ORF">BKG92_08540</name>
</gene>
<proteinExistence type="predicted"/>
<evidence type="ECO:0000313" key="3">
    <source>
        <dbReference type="EMBL" id="OOF81618.1"/>
    </source>
</evidence>
<reference evidence="3 4" key="1">
    <citation type="submission" date="2016-10" db="EMBL/GenBank/DDBJ databases">
        <title>Rodentibacter gen. nov. and new species.</title>
        <authorList>
            <person name="Christensen H."/>
        </authorList>
    </citation>
    <scope>NUCLEOTIDE SEQUENCE [LARGE SCALE GENOMIC DNA]</scope>
    <source>
        <strain evidence="3 4">Ac81</strain>
    </source>
</reference>
<dbReference type="RefSeq" id="WP_077497291.1">
    <property type="nucleotide sequence ID" value="NZ_MLAG01000041.1"/>
</dbReference>
<dbReference type="Proteomes" id="UP000188573">
    <property type="component" value="Unassembled WGS sequence"/>
</dbReference>
<dbReference type="SUPFAM" id="SSF53756">
    <property type="entry name" value="UDP-Glycosyltransferase/glycogen phosphorylase"/>
    <property type="match status" value="1"/>
</dbReference>
<feature type="domain" description="Glycosyl transferase family 1" evidence="1">
    <location>
        <begin position="198"/>
        <end position="355"/>
    </location>
</feature>
<dbReference type="Pfam" id="PF13439">
    <property type="entry name" value="Glyco_transf_4"/>
    <property type="match status" value="1"/>
</dbReference>
<keyword evidence="4" id="KW-1185">Reference proteome</keyword>
<name>A0A1V3KWF4_9PAST</name>
<comment type="caution">
    <text evidence="3">The sequence shown here is derived from an EMBL/GenBank/DDBJ whole genome shotgun (WGS) entry which is preliminary data.</text>
</comment>
<dbReference type="InterPro" id="IPR028098">
    <property type="entry name" value="Glyco_trans_4-like_N"/>
</dbReference>
<dbReference type="Gene3D" id="3.40.50.2000">
    <property type="entry name" value="Glycogen Phosphorylase B"/>
    <property type="match status" value="2"/>
</dbReference>
<dbReference type="PANTHER" id="PTHR12526:SF630">
    <property type="entry name" value="GLYCOSYLTRANSFERASE"/>
    <property type="match status" value="1"/>
</dbReference>
<dbReference type="EMBL" id="MLAG01000041">
    <property type="protein sequence ID" value="OOF81618.1"/>
    <property type="molecule type" value="Genomic_DNA"/>
</dbReference>
<sequence>MRILFLHKWLVMGGIERVLINYLTLLHNEPSLKIDLLIDFDTKDNVFEKDIPNNINLLYLFDKEYTEKKAELYSVRKKNVINYLKYKIFNKKEKNIRKNKITSLLNKYDLIVNFSNHFDPYISFSKINRPIVRWQHSAIQIEHGNKQLFYLRKYDKVISICSDMKKQLLSLEGFKDDQFSVIYNPIDTQQIIQLSHSKIPIKDSNYLIQVARLDKVKRHNDLIDIYSELVKRGIKNNLYIIGDGPEFFNLQEQIKRLNLESRCFLLGEIENPYPYMKNALLFLHTSEKEGLPTVLLESLILNVPVVSKDCPTGPREILGDGRCGALIPLHDNKLFIEETLNLLENMDKIEELKKNIHMQLEKFSELTIKEKLFEIFNELVRGEK</sequence>
<protein>
    <submittedName>
        <fullName evidence="3">Glycosyltransferase</fullName>
    </submittedName>
</protein>
<dbReference type="CDD" id="cd03811">
    <property type="entry name" value="GT4_GT28_WabH-like"/>
    <property type="match status" value="1"/>
</dbReference>
<keyword evidence="3" id="KW-0808">Transferase</keyword>
<dbReference type="AlphaFoldDB" id="A0A1V3KWF4"/>
<dbReference type="Pfam" id="PF00534">
    <property type="entry name" value="Glycos_transf_1"/>
    <property type="match status" value="1"/>
</dbReference>
<organism evidence="3 4">
    <name type="scientific">Rodentibacter ratti</name>
    <dbReference type="NCBI Taxonomy" id="1906745"/>
    <lineage>
        <taxon>Bacteria</taxon>
        <taxon>Pseudomonadati</taxon>
        <taxon>Pseudomonadota</taxon>
        <taxon>Gammaproteobacteria</taxon>
        <taxon>Pasteurellales</taxon>
        <taxon>Pasteurellaceae</taxon>
        <taxon>Rodentibacter</taxon>
    </lineage>
</organism>
<evidence type="ECO:0000259" key="2">
    <source>
        <dbReference type="Pfam" id="PF13439"/>
    </source>
</evidence>
<dbReference type="PANTHER" id="PTHR12526">
    <property type="entry name" value="GLYCOSYLTRANSFERASE"/>
    <property type="match status" value="1"/>
</dbReference>
<evidence type="ECO:0000259" key="1">
    <source>
        <dbReference type="Pfam" id="PF00534"/>
    </source>
</evidence>
<dbReference type="GO" id="GO:1901135">
    <property type="term" value="P:carbohydrate derivative metabolic process"/>
    <property type="evidence" value="ECO:0007669"/>
    <property type="project" value="UniProtKB-ARBA"/>
</dbReference>
<dbReference type="GO" id="GO:0016757">
    <property type="term" value="F:glycosyltransferase activity"/>
    <property type="evidence" value="ECO:0007669"/>
    <property type="project" value="InterPro"/>
</dbReference>
<accession>A0A1V3KWF4</accession>
<dbReference type="InterPro" id="IPR001296">
    <property type="entry name" value="Glyco_trans_1"/>
</dbReference>